<name>A0AAD5P8Y6_9FUNG</name>
<accession>A0AAD5P8Y6</accession>
<reference evidence="2" key="1">
    <citation type="journal article" date="2022" name="IScience">
        <title>Evolution of zygomycete secretomes and the origins of terrestrial fungal ecologies.</title>
        <authorList>
            <person name="Chang Y."/>
            <person name="Wang Y."/>
            <person name="Mondo S."/>
            <person name="Ahrendt S."/>
            <person name="Andreopoulos W."/>
            <person name="Barry K."/>
            <person name="Beard J."/>
            <person name="Benny G.L."/>
            <person name="Blankenship S."/>
            <person name="Bonito G."/>
            <person name="Cuomo C."/>
            <person name="Desiro A."/>
            <person name="Gervers K.A."/>
            <person name="Hundley H."/>
            <person name="Kuo A."/>
            <person name="LaButti K."/>
            <person name="Lang B.F."/>
            <person name="Lipzen A."/>
            <person name="O'Donnell K."/>
            <person name="Pangilinan J."/>
            <person name="Reynolds N."/>
            <person name="Sandor L."/>
            <person name="Smith M.E."/>
            <person name="Tsang A."/>
            <person name="Grigoriev I.V."/>
            <person name="Stajich J.E."/>
            <person name="Spatafora J.W."/>
        </authorList>
    </citation>
    <scope>NUCLEOTIDE SEQUENCE</scope>
    <source>
        <strain evidence="2">RSA 2281</strain>
    </source>
</reference>
<feature type="domain" description="GRAM" evidence="1">
    <location>
        <begin position="4"/>
        <end position="76"/>
    </location>
</feature>
<dbReference type="Proteomes" id="UP001209540">
    <property type="component" value="Unassembled WGS sequence"/>
</dbReference>
<dbReference type="AlphaFoldDB" id="A0AAD5P8Y6"/>
<sequence>MNGRQGWLYISENYLGFYSFLLGVEKKQLIELKNIKDISKENSKRNMFADSLRIITKEKEENHVFSNMFRRDEVKKKEKKRQYISEIGLPSHSKR</sequence>
<dbReference type="EMBL" id="JAIXMP010000036">
    <property type="protein sequence ID" value="KAI9249161.1"/>
    <property type="molecule type" value="Genomic_DNA"/>
</dbReference>
<dbReference type="InterPro" id="IPR004182">
    <property type="entry name" value="GRAM"/>
</dbReference>
<comment type="caution">
    <text evidence="2">The sequence shown here is derived from an EMBL/GenBank/DDBJ whole genome shotgun (WGS) entry which is preliminary data.</text>
</comment>
<dbReference type="Gene3D" id="2.30.29.30">
    <property type="entry name" value="Pleckstrin-homology domain (PH domain)/Phosphotyrosine-binding domain (PTB)"/>
    <property type="match status" value="1"/>
</dbReference>
<organism evidence="2 3">
    <name type="scientific">Phascolomyces articulosus</name>
    <dbReference type="NCBI Taxonomy" id="60185"/>
    <lineage>
        <taxon>Eukaryota</taxon>
        <taxon>Fungi</taxon>
        <taxon>Fungi incertae sedis</taxon>
        <taxon>Mucoromycota</taxon>
        <taxon>Mucoromycotina</taxon>
        <taxon>Mucoromycetes</taxon>
        <taxon>Mucorales</taxon>
        <taxon>Lichtheimiaceae</taxon>
        <taxon>Phascolomyces</taxon>
    </lineage>
</organism>
<protein>
    <recommendedName>
        <fullName evidence="1">GRAM domain-containing protein</fullName>
    </recommendedName>
</protein>
<dbReference type="InterPro" id="IPR011993">
    <property type="entry name" value="PH-like_dom_sf"/>
</dbReference>
<evidence type="ECO:0000313" key="2">
    <source>
        <dbReference type="EMBL" id="KAI9249161.1"/>
    </source>
</evidence>
<reference evidence="2" key="2">
    <citation type="submission" date="2023-02" db="EMBL/GenBank/DDBJ databases">
        <authorList>
            <consortium name="DOE Joint Genome Institute"/>
            <person name="Mondo S.J."/>
            <person name="Chang Y."/>
            <person name="Wang Y."/>
            <person name="Ahrendt S."/>
            <person name="Andreopoulos W."/>
            <person name="Barry K."/>
            <person name="Beard J."/>
            <person name="Benny G.L."/>
            <person name="Blankenship S."/>
            <person name="Bonito G."/>
            <person name="Cuomo C."/>
            <person name="Desiro A."/>
            <person name="Gervers K.A."/>
            <person name="Hundley H."/>
            <person name="Kuo A."/>
            <person name="LaButti K."/>
            <person name="Lang B.F."/>
            <person name="Lipzen A."/>
            <person name="O'Donnell K."/>
            <person name="Pangilinan J."/>
            <person name="Reynolds N."/>
            <person name="Sandor L."/>
            <person name="Smith M.W."/>
            <person name="Tsang A."/>
            <person name="Grigoriev I.V."/>
            <person name="Stajich J.E."/>
            <person name="Spatafora J.W."/>
        </authorList>
    </citation>
    <scope>NUCLEOTIDE SEQUENCE</scope>
    <source>
        <strain evidence="2">RSA 2281</strain>
    </source>
</reference>
<keyword evidence="3" id="KW-1185">Reference proteome</keyword>
<proteinExistence type="predicted"/>
<evidence type="ECO:0000313" key="3">
    <source>
        <dbReference type="Proteomes" id="UP001209540"/>
    </source>
</evidence>
<gene>
    <name evidence="2" type="ORF">BDA99DRAFT_222369</name>
</gene>
<dbReference type="Pfam" id="PF02893">
    <property type="entry name" value="GRAM"/>
    <property type="match status" value="1"/>
</dbReference>
<evidence type="ECO:0000259" key="1">
    <source>
        <dbReference type="Pfam" id="PF02893"/>
    </source>
</evidence>